<name>A0A0U1DSS1_9MYCO</name>
<organism evidence="1 2">
    <name type="scientific">Mycolicibacterium conceptionense</name>
    <dbReference type="NCBI Taxonomy" id="451644"/>
    <lineage>
        <taxon>Bacteria</taxon>
        <taxon>Bacillati</taxon>
        <taxon>Actinomycetota</taxon>
        <taxon>Actinomycetes</taxon>
        <taxon>Mycobacteriales</taxon>
        <taxon>Mycobacteriaceae</taxon>
        <taxon>Mycolicibacterium</taxon>
    </lineage>
</organism>
<gene>
    <name evidence="1" type="ORF">BN970_04875</name>
</gene>
<accession>A0A0U1DSS1</accession>
<dbReference type="GO" id="GO:0006974">
    <property type="term" value="P:DNA damage response"/>
    <property type="evidence" value="ECO:0007669"/>
    <property type="project" value="TreeGrafter"/>
</dbReference>
<dbReference type="EMBL" id="CTEF01000004">
    <property type="protein sequence ID" value="CQD21048.1"/>
    <property type="molecule type" value="Genomic_DNA"/>
</dbReference>
<protein>
    <submittedName>
        <fullName evidence="1">Exonuclease, DNA polymerase III, epsilon subunit family</fullName>
    </submittedName>
</protein>
<evidence type="ECO:0000313" key="1">
    <source>
        <dbReference type="EMBL" id="CQD21048.1"/>
    </source>
</evidence>
<keyword evidence="1" id="KW-0540">Nuclease</keyword>
<dbReference type="PANTHER" id="PTHR30562">
    <property type="entry name" value="UVRC/OXIDOREDUCTASE"/>
    <property type="match status" value="1"/>
</dbReference>
<dbReference type="GO" id="GO:0009380">
    <property type="term" value="C:excinuclease repair complex"/>
    <property type="evidence" value="ECO:0007669"/>
    <property type="project" value="TreeGrafter"/>
</dbReference>
<keyword evidence="1" id="KW-0269">Exonuclease</keyword>
<dbReference type="InterPro" id="IPR050066">
    <property type="entry name" value="UvrABC_protein_C"/>
</dbReference>
<reference evidence="1 2" key="1">
    <citation type="submission" date="2015-03" db="EMBL/GenBank/DDBJ databases">
        <authorList>
            <person name="Murphy D."/>
        </authorList>
    </citation>
    <scope>NUCLEOTIDE SEQUENCE [LARGE SCALE GENOMIC DNA]</scope>
    <source>
        <strain evidence="1 2">D16</strain>
    </source>
</reference>
<proteinExistence type="predicted"/>
<dbReference type="GO" id="GO:0004527">
    <property type="term" value="F:exonuclease activity"/>
    <property type="evidence" value="ECO:0007669"/>
    <property type="project" value="UniProtKB-KW"/>
</dbReference>
<keyword evidence="1" id="KW-0378">Hydrolase</keyword>
<dbReference type="AlphaFoldDB" id="A0A0U1DSS1"/>
<sequence length="150" mass="16178">MASLAQAVDHVECAHDLEAGVRELRLLAAHAPPYNRRSKFPQRWWWVALTDEAFPRLSAVRNPGRRTAFGPFSARADAVQSALLLARFTGVRTCTARFGSAATHRCPEVELSPCPAAQDIAAASYADAVERATALINGTDTAPLAAARPR</sequence>
<dbReference type="Proteomes" id="UP000182227">
    <property type="component" value="Unassembled WGS sequence"/>
</dbReference>
<dbReference type="PANTHER" id="PTHR30562:SF1">
    <property type="entry name" value="UVRABC SYSTEM PROTEIN C"/>
    <property type="match status" value="1"/>
</dbReference>
<evidence type="ECO:0000313" key="2">
    <source>
        <dbReference type="Proteomes" id="UP000182227"/>
    </source>
</evidence>